<dbReference type="Gene3D" id="1.10.510.10">
    <property type="entry name" value="Transferase(Phosphotransferase) domain 1"/>
    <property type="match status" value="1"/>
</dbReference>
<organism evidence="8 9">
    <name type="scientific">Neocallimastix californiae</name>
    <dbReference type="NCBI Taxonomy" id="1754190"/>
    <lineage>
        <taxon>Eukaryota</taxon>
        <taxon>Fungi</taxon>
        <taxon>Fungi incertae sedis</taxon>
        <taxon>Chytridiomycota</taxon>
        <taxon>Chytridiomycota incertae sedis</taxon>
        <taxon>Neocallimastigomycetes</taxon>
        <taxon>Neocallimastigales</taxon>
        <taxon>Neocallimastigaceae</taxon>
        <taxon>Neocallimastix</taxon>
    </lineage>
</organism>
<evidence type="ECO:0000256" key="2">
    <source>
        <dbReference type="ARBA" id="ARBA00022741"/>
    </source>
</evidence>
<evidence type="ECO:0000259" key="7">
    <source>
        <dbReference type="PROSITE" id="PS50011"/>
    </source>
</evidence>
<evidence type="ECO:0000313" key="9">
    <source>
        <dbReference type="Proteomes" id="UP000193920"/>
    </source>
</evidence>
<dbReference type="GO" id="GO:0043539">
    <property type="term" value="F:protein serine/threonine kinase activator activity"/>
    <property type="evidence" value="ECO:0007669"/>
    <property type="project" value="InterPro"/>
</dbReference>
<keyword evidence="5" id="KW-0723">Serine/threonine-protein kinase</keyword>
<dbReference type="EMBL" id="MCOG01000222">
    <property type="protein sequence ID" value="ORY24430.1"/>
    <property type="molecule type" value="Genomic_DNA"/>
</dbReference>
<dbReference type="InterPro" id="IPR047173">
    <property type="entry name" value="STRAD_A/B-like"/>
</dbReference>
<dbReference type="InterPro" id="IPR008271">
    <property type="entry name" value="Ser/Thr_kinase_AS"/>
</dbReference>
<dbReference type="SUPFAM" id="SSF56112">
    <property type="entry name" value="Protein kinase-like (PK-like)"/>
    <property type="match status" value="1"/>
</dbReference>
<dbReference type="GO" id="GO:0004674">
    <property type="term" value="F:protein serine/threonine kinase activity"/>
    <property type="evidence" value="ECO:0007669"/>
    <property type="project" value="UniProtKB-KW"/>
</dbReference>
<dbReference type="STRING" id="1754190.A0A1Y2AQ54"/>
<evidence type="ECO:0000256" key="3">
    <source>
        <dbReference type="ARBA" id="ARBA00022840"/>
    </source>
</evidence>
<dbReference type="PROSITE" id="PS00108">
    <property type="entry name" value="PROTEIN_KINASE_ST"/>
    <property type="match status" value="1"/>
</dbReference>
<evidence type="ECO:0000256" key="1">
    <source>
        <dbReference type="ARBA" id="ARBA00008874"/>
    </source>
</evidence>
<dbReference type="PANTHER" id="PTHR48014:SF21">
    <property type="entry name" value="SERINE_THREONINE-PROTEIN KINASE FRAY2"/>
    <property type="match status" value="1"/>
</dbReference>
<evidence type="ECO:0000256" key="4">
    <source>
        <dbReference type="PROSITE-ProRule" id="PRU10141"/>
    </source>
</evidence>
<dbReference type="InterPro" id="IPR011009">
    <property type="entry name" value="Kinase-like_dom_sf"/>
</dbReference>
<name>A0A1Y2AQ54_9FUNG</name>
<dbReference type="Gene3D" id="3.30.200.20">
    <property type="entry name" value="Phosphorylase Kinase, domain 1"/>
    <property type="match status" value="1"/>
</dbReference>
<comment type="similarity">
    <text evidence="1">Belongs to the protein kinase superfamily. STE Ser/Thr protein kinase family. STE20 subfamily.</text>
</comment>
<gene>
    <name evidence="8" type="ORF">LY90DRAFT_428656</name>
</gene>
<dbReference type="Pfam" id="PF00069">
    <property type="entry name" value="Pkinase"/>
    <property type="match status" value="1"/>
</dbReference>
<keyword evidence="8" id="KW-0418">Kinase</keyword>
<accession>A0A1Y2AQ54</accession>
<comment type="caution">
    <text evidence="8">The sequence shown here is derived from an EMBL/GenBank/DDBJ whole genome shotgun (WGS) entry which is preliminary data.</text>
</comment>
<sequence>MSSIPLNKSTTVSPVIGSRKNSLVNVNSPSPSRRKASFVERTSAAIEAKFSPTMIRKSSSHSVHSIVSSPAVDRSGSSGSGDSPVEEVQYSMNTTDYEIGNPIGYGSSAVVYIANYKPLNKNVAIKMIDLDQFERNQIDELRREIQNMNLCRHPNLLPVFGSFVNGSKLYIVTPYLSAGSCLNLMKYAYPDGFEELVIATILKQALQGLDYLHKSKLIHRDVKAGNLLINEDGLVRLGDFGVSSSLMETGERKGYRKTFVGTPCWMAPEVMEQSGYDYKADIWSFGITALELATGHAPFAKYPPIKVLMLTLQKEPPTLDRDQASHKFTKTFKEMIDSCLVKDPTKRPTSEKLLQHPFFKQAKKKSYLVSTILRDIPPLTQITHIKSKFIDIIKKKKKKKK</sequence>
<dbReference type="InterPro" id="IPR000719">
    <property type="entry name" value="Prot_kinase_dom"/>
</dbReference>
<keyword evidence="3 4" id="KW-0067">ATP-binding</keyword>
<evidence type="ECO:0000313" key="8">
    <source>
        <dbReference type="EMBL" id="ORY24430.1"/>
    </source>
</evidence>
<feature type="region of interest" description="Disordered" evidence="6">
    <location>
        <begin position="61"/>
        <end position="86"/>
    </location>
</feature>
<keyword evidence="2 4" id="KW-0547">Nucleotide-binding</keyword>
<dbReference type="PROSITE" id="PS00107">
    <property type="entry name" value="PROTEIN_KINASE_ATP"/>
    <property type="match status" value="1"/>
</dbReference>
<evidence type="ECO:0000256" key="5">
    <source>
        <dbReference type="RuleBase" id="RU000304"/>
    </source>
</evidence>
<dbReference type="AlphaFoldDB" id="A0A1Y2AQ54"/>
<feature type="compositionally biased region" description="Low complexity" evidence="6">
    <location>
        <begin position="61"/>
        <end position="83"/>
    </location>
</feature>
<dbReference type="Proteomes" id="UP000193920">
    <property type="component" value="Unassembled WGS sequence"/>
</dbReference>
<keyword evidence="9" id="KW-1185">Reference proteome</keyword>
<dbReference type="PROSITE" id="PS50011">
    <property type="entry name" value="PROTEIN_KINASE_DOM"/>
    <property type="match status" value="1"/>
</dbReference>
<proteinExistence type="inferred from homology"/>
<protein>
    <submittedName>
        <fullName evidence="8">Kinase-like protein</fullName>
    </submittedName>
</protein>
<dbReference type="OrthoDB" id="248923at2759"/>
<dbReference type="InterPro" id="IPR017441">
    <property type="entry name" value="Protein_kinase_ATP_BS"/>
</dbReference>
<feature type="binding site" evidence="4">
    <location>
        <position position="126"/>
    </location>
    <ligand>
        <name>ATP</name>
        <dbReference type="ChEBI" id="CHEBI:30616"/>
    </ligand>
</feature>
<reference evidence="8 9" key="1">
    <citation type="submission" date="2016-08" db="EMBL/GenBank/DDBJ databases">
        <title>A Parts List for Fungal Cellulosomes Revealed by Comparative Genomics.</title>
        <authorList>
            <consortium name="DOE Joint Genome Institute"/>
            <person name="Haitjema C.H."/>
            <person name="Gilmore S.P."/>
            <person name="Henske J.K."/>
            <person name="Solomon K.V."/>
            <person name="De Groot R."/>
            <person name="Kuo A."/>
            <person name="Mondo S.J."/>
            <person name="Salamov A.A."/>
            <person name="Labutti K."/>
            <person name="Zhao Z."/>
            <person name="Chiniquy J."/>
            <person name="Barry K."/>
            <person name="Brewer H.M."/>
            <person name="Purvine S.O."/>
            <person name="Wright A.T."/>
            <person name="Boxma B."/>
            <person name="Van Alen T."/>
            <person name="Hackstein J.H."/>
            <person name="Baker S.E."/>
            <person name="Grigoriev I.V."/>
            <person name="O'Malley M.A."/>
        </authorList>
    </citation>
    <scope>NUCLEOTIDE SEQUENCE [LARGE SCALE GENOMIC DNA]</scope>
    <source>
        <strain evidence="8 9">G1</strain>
    </source>
</reference>
<feature type="region of interest" description="Disordered" evidence="6">
    <location>
        <begin position="1"/>
        <end position="37"/>
    </location>
</feature>
<dbReference type="SMART" id="SM00220">
    <property type="entry name" value="S_TKc"/>
    <property type="match status" value="1"/>
</dbReference>
<evidence type="ECO:0000256" key="6">
    <source>
        <dbReference type="SAM" id="MobiDB-lite"/>
    </source>
</evidence>
<dbReference type="GO" id="GO:0005524">
    <property type="term" value="F:ATP binding"/>
    <property type="evidence" value="ECO:0007669"/>
    <property type="project" value="UniProtKB-UniRule"/>
</dbReference>
<feature type="domain" description="Protein kinase" evidence="7">
    <location>
        <begin position="97"/>
        <end position="359"/>
    </location>
</feature>
<feature type="compositionally biased region" description="Polar residues" evidence="6">
    <location>
        <begin position="1"/>
        <end position="13"/>
    </location>
</feature>
<feature type="compositionally biased region" description="Low complexity" evidence="6">
    <location>
        <begin position="21"/>
        <end position="31"/>
    </location>
</feature>
<dbReference type="PANTHER" id="PTHR48014">
    <property type="entry name" value="SERINE/THREONINE-PROTEIN KINASE FRAY2"/>
    <property type="match status" value="1"/>
</dbReference>
<dbReference type="FunFam" id="1.10.510.10:FF:000947">
    <property type="entry name" value="serine/threonine-protein kinase OSR1"/>
    <property type="match status" value="1"/>
</dbReference>
<keyword evidence="8" id="KW-0808">Transferase</keyword>